<dbReference type="Proteomes" id="UP000030364">
    <property type="component" value="Unassembled WGS sequence"/>
</dbReference>
<dbReference type="SUPFAM" id="SSF82649">
    <property type="entry name" value="SufE/NifU"/>
    <property type="match status" value="1"/>
</dbReference>
<sequence>MLAKRLEQAIQTLAALPAPLKTEALLEYARRLPPVPEEKRGELEQVHECQTPFFVRAELEGDRVRLYFDAPKEAPTVRAFAGLLFEGLDGETPEAILSVPPGFYRGAGLEAVLTPLRLRGLEAALMRLQNQVRALKSA</sequence>
<evidence type="ECO:0000313" key="4">
    <source>
        <dbReference type="Proteomes" id="UP000030364"/>
    </source>
</evidence>
<dbReference type="PANTHER" id="PTHR43597:SF5">
    <property type="entry name" value="SUFE-LIKE PROTEIN 2, CHLOROPLASTIC"/>
    <property type="match status" value="1"/>
</dbReference>
<dbReference type="PANTHER" id="PTHR43597">
    <property type="entry name" value="SULFUR ACCEPTOR PROTEIN CSDE"/>
    <property type="match status" value="1"/>
</dbReference>
<accession>A0A0A2WVA3</accession>
<dbReference type="OrthoDB" id="9806335at2"/>
<gene>
    <name evidence="3" type="ORF">THFILI_07475</name>
</gene>
<feature type="domain" description="Fe-S metabolism associated" evidence="2">
    <location>
        <begin position="21"/>
        <end position="130"/>
    </location>
</feature>
<dbReference type="Gene3D" id="3.90.1010.10">
    <property type="match status" value="1"/>
</dbReference>
<dbReference type="RefSeq" id="WP_038063431.1">
    <property type="nucleotide sequence ID" value="NZ_JPSL02000039.1"/>
</dbReference>
<name>A0A0A2WVA3_THEFI</name>
<dbReference type="PATRIC" id="fig|276.5.peg.966"/>
<evidence type="ECO:0000313" key="3">
    <source>
        <dbReference type="EMBL" id="KGQ22220.1"/>
    </source>
</evidence>
<keyword evidence="4" id="KW-1185">Reference proteome</keyword>
<evidence type="ECO:0000256" key="1">
    <source>
        <dbReference type="ARBA" id="ARBA00010282"/>
    </source>
</evidence>
<protein>
    <submittedName>
        <fullName evidence="3">Cysteine desufuration protein SufE</fullName>
    </submittedName>
</protein>
<reference evidence="3 4" key="1">
    <citation type="journal article" date="2015" name="Genome Announc.">
        <title>Draft Genome Sequence of the Thermophile Thermus filiformis ATCC 43280, Producer of Carotenoid-(Di)glucoside-Branched Fatty Acid (Di)esters and Source of Hyperthermostable Enzymes of Biotechnological Interest.</title>
        <authorList>
            <person name="Mandelli F."/>
            <person name="Oliveira Ramires B."/>
            <person name="Couger M.B."/>
            <person name="Paixao D.A."/>
            <person name="Camilo C.M."/>
            <person name="Polikarpov I."/>
            <person name="Prade R."/>
            <person name="Riano-Pachon D.M."/>
            <person name="Squina F.M."/>
        </authorList>
    </citation>
    <scope>NUCLEOTIDE SEQUENCE [LARGE SCALE GENOMIC DNA]</scope>
    <source>
        <strain evidence="3 4">ATCC 43280</strain>
    </source>
</reference>
<comment type="similarity">
    <text evidence="1">Belongs to the SufE family.</text>
</comment>
<proteinExistence type="inferred from homology"/>
<dbReference type="EMBL" id="JPSL02000039">
    <property type="protein sequence ID" value="KGQ22220.1"/>
    <property type="molecule type" value="Genomic_DNA"/>
</dbReference>
<dbReference type="InterPro" id="IPR003808">
    <property type="entry name" value="Fe-S_metab-assoc_dom"/>
</dbReference>
<dbReference type="STRING" id="276.THFILI_07475"/>
<organism evidence="3 4">
    <name type="scientific">Thermus filiformis</name>
    <dbReference type="NCBI Taxonomy" id="276"/>
    <lineage>
        <taxon>Bacteria</taxon>
        <taxon>Thermotogati</taxon>
        <taxon>Deinococcota</taxon>
        <taxon>Deinococci</taxon>
        <taxon>Thermales</taxon>
        <taxon>Thermaceae</taxon>
        <taxon>Thermus</taxon>
    </lineage>
</organism>
<dbReference type="AlphaFoldDB" id="A0A0A2WVA3"/>
<dbReference type="Pfam" id="PF02657">
    <property type="entry name" value="SufE"/>
    <property type="match status" value="1"/>
</dbReference>
<evidence type="ECO:0000259" key="2">
    <source>
        <dbReference type="Pfam" id="PF02657"/>
    </source>
</evidence>
<comment type="caution">
    <text evidence="3">The sequence shown here is derived from an EMBL/GenBank/DDBJ whole genome shotgun (WGS) entry which is preliminary data.</text>
</comment>